<feature type="transmembrane region" description="Helical" evidence="1">
    <location>
        <begin position="191"/>
        <end position="210"/>
    </location>
</feature>
<evidence type="ECO:0000313" key="3">
    <source>
        <dbReference type="Proteomes" id="UP000567186"/>
    </source>
</evidence>
<gene>
    <name evidence="2" type="ORF">HIU99_01155</name>
</gene>
<proteinExistence type="predicted"/>
<evidence type="ECO:0008006" key="4">
    <source>
        <dbReference type="Google" id="ProtNLM"/>
    </source>
</evidence>
<feature type="transmembrane region" description="Helical" evidence="1">
    <location>
        <begin position="141"/>
        <end position="162"/>
    </location>
</feature>
<dbReference type="EMBL" id="JABCKY010000001">
    <property type="protein sequence ID" value="NMT62193.1"/>
    <property type="molecule type" value="Genomic_DNA"/>
</dbReference>
<comment type="caution">
    <text evidence="2">The sequence shown here is derived from an EMBL/GenBank/DDBJ whole genome shotgun (WGS) entry which is preliminary data.</text>
</comment>
<keyword evidence="1" id="KW-1133">Transmembrane helix</keyword>
<name>A0A7Y0NJ86_9GAMM</name>
<reference evidence="2 3" key="1">
    <citation type="submission" date="2020-04" db="EMBL/GenBank/DDBJ databases">
        <title>Marinobacter oceani sp. nov., isolated from marine solar saltern.</title>
        <authorList>
            <person name="Chen X.-Y."/>
        </authorList>
    </citation>
    <scope>NUCLEOTIDE SEQUENCE [LARGE SCALE GENOMIC DNA]</scope>
    <source>
        <strain evidence="2 3">W62</strain>
    </source>
</reference>
<dbReference type="Proteomes" id="UP000567186">
    <property type="component" value="Unassembled WGS sequence"/>
</dbReference>
<evidence type="ECO:0000313" key="2">
    <source>
        <dbReference type="EMBL" id="NMT62193.1"/>
    </source>
</evidence>
<protein>
    <recommendedName>
        <fullName evidence="4">RDD family protein</fullName>
    </recommendedName>
</protein>
<feature type="transmembrane region" description="Helical" evidence="1">
    <location>
        <begin position="63"/>
        <end position="86"/>
    </location>
</feature>
<sequence length="405" mass="46703">MGATDFRTAYFAYFLQGFTSLQKGLGRMRRVLAFWVDMVFVAIIAAIVTFSLAITLDVNIPSYFFYFLFVPLIFSIIEIFFKGVTAGRYFFGLRLVDFDLKPVDSFVIMARCFFLFLFIPVLALIFAFFYRFFWGESQIRFEFYLAGLIFLILNISVFLFSLGKQVFADLLFSTAVISKRKKSFDPYSWRAAFYSFVFVVLVSIAVFIYVDNDDSLIYTNSFSRSIPSMHESASIFSVDVADLDTSKNDFYEFYDGWHGFTGHKSISKIQDKLGFWFNNGEKLPVPDIMIPSNVVRVSFSGVFNGFFMDSLSRNLFLRQHEKTGTPGSLVGFLYFEQFFGIFSLKIYTWRLAGLNPYEAEPDPTVMVFSPEANYRIAPFFLIGVTSERTFSELETMSINEVNDLR</sequence>
<accession>A0A7Y0NJ86</accession>
<organism evidence="2 3">
    <name type="scientific">Marinobacter orientalis</name>
    <dbReference type="NCBI Taxonomy" id="1928859"/>
    <lineage>
        <taxon>Bacteria</taxon>
        <taxon>Pseudomonadati</taxon>
        <taxon>Pseudomonadota</taxon>
        <taxon>Gammaproteobacteria</taxon>
        <taxon>Pseudomonadales</taxon>
        <taxon>Marinobacteraceae</taxon>
        <taxon>Marinobacter</taxon>
    </lineage>
</organism>
<feature type="transmembrane region" description="Helical" evidence="1">
    <location>
        <begin position="32"/>
        <end position="56"/>
    </location>
</feature>
<keyword evidence="3" id="KW-1185">Reference proteome</keyword>
<evidence type="ECO:0000256" key="1">
    <source>
        <dbReference type="SAM" id="Phobius"/>
    </source>
</evidence>
<feature type="transmembrane region" description="Helical" evidence="1">
    <location>
        <begin position="106"/>
        <end position="129"/>
    </location>
</feature>
<dbReference type="RefSeq" id="WP_168355006.1">
    <property type="nucleotide sequence ID" value="NZ_JABCKY010000001.1"/>
</dbReference>
<keyword evidence="1" id="KW-0472">Membrane</keyword>
<dbReference type="AlphaFoldDB" id="A0A7Y0NJ86"/>
<keyword evidence="1" id="KW-0812">Transmembrane</keyword>